<keyword evidence="3" id="KW-0479">Metal-binding</keyword>
<proteinExistence type="inferred from homology"/>
<reference evidence="7" key="1">
    <citation type="journal article" date="2019" name="Int. J. Syst. Evol. Microbiol.">
        <title>The Global Catalogue of Microorganisms (GCM) 10K type strain sequencing project: providing services to taxonomists for standard genome sequencing and annotation.</title>
        <authorList>
            <consortium name="The Broad Institute Genomics Platform"/>
            <consortium name="The Broad Institute Genome Sequencing Center for Infectious Disease"/>
            <person name="Wu L."/>
            <person name="Ma J."/>
        </authorList>
    </citation>
    <scope>NUCLEOTIDE SEQUENCE [LARGE SCALE GENOMIC DNA]</scope>
    <source>
        <strain evidence="7">JCM 15503</strain>
    </source>
</reference>
<evidence type="ECO:0000313" key="7">
    <source>
        <dbReference type="Proteomes" id="UP001500279"/>
    </source>
</evidence>
<keyword evidence="4" id="KW-0460">Magnesium</keyword>
<organism evidence="6 7">
    <name type="scientific">Ideonella azotifigens</name>
    <dbReference type="NCBI Taxonomy" id="513160"/>
    <lineage>
        <taxon>Bacteria</taxon>
        <taxon>Pseudomonadati</taxon>
        <taxon>Pseudomonadota</taxon>
        <taxon>Betaproteobacteria</taxon>
        <taxon>Burkholderiales</taxon>
        <taxon>Sphaerotilaceae</taxon>
        <taxon>Ideonella</taxon>
    </lineage>
</organism>
<comment type="caution">
    <text evidence="6">The sequence shown here is derived from an EMBL/GenBank/DDBJ whole genome shotgun (WGS) entry which is preliminary data.</text>
</comment>
<comment type="cofactor">
    <cofactor evidence="1">
        <name>Mg(2+)</name>
        <dbReference type="ChEBI" id="CHEBI:18420"/>
    </cofactor>
</comment>
<dbReference type="CDD" id="cd07505">
    <property type="entry name" value="HAD_BPGM-like"/>
    <property type="match status" value="1"/>
</dbReference>
<dbReference type="InterPro" id="IPR023198">
    <property type="entry name" value="PGP-like_dom2"/>
</dbReference>
<dbReference type="InterPro" id="IPR023214">
    <property type="entry name" value="HAD_sf"/>
</dbReference>
<dbReference type="Gene3D" id="3.40.50.1000">
    <property type="entry name" value="HAD superfamily/HAD-like"/>
    <property type="match status" value="1"/>
</dbReference>
<evidence type="ECO:0000256" key="1">
    <source>
        <dbReference type="ARBA" id="ARBA00001946"/>
    </source>
</evidence>
<dbReference type="SFLD" id="SFLDG01129">
    <property type="entry name" value="C1.5:_HAD__Beta-PGM__Phosphata"/>
    <property type="match status" value="1"/>
</dbReference>
<evidence type="ECO:0000256" key="3">
    <source>
        <dbReference type="ARBA" id="ARBA00022723"/>
    </source>
</evidence>
<dbReference type="InterPro" id="IPR051600">
    <property type="entry name" value="Beta-PGM-like"/>
</dbReference>
<dbReference type="Pfam" id="PF13419">
    <property type="entry name" value="HAD_2"/>
    <property type="match status" value="1"/>
</dbReference>
<protein>
    <submittedName>
        <fullName evidence="6">HAD family phosphatase</fullName>
    </submittedName>
</protein>
<dbReference type="SUPFAM" id="SSF56784">
    <property type="entry name" value="HAD-like"/>
    <property type="match status" value="1"/>
</dbReference>
<evidence type="ECO:0000256" key="2">
    <source>
        <dbReference type="ARBA" id="ARBA00006171"/>
    </source>
</evidence>
<sequence length="218" mass="23031">MQFVMKIEAVLFDMDGTLVDSEGTHHRALSDVLDGLGLAKPAGFDAAMTGQSLRAVYEHLVAEAGLPLSYAELATAKYRAFLDRIGELHWRPGAQQALAAVAEAGCAFAVVTNSDRMLLDASLKVLGLTRPDLITVSRNDVREGKPQPEPYLRAAWLLSLTPAQCLVVEDSQAGATAGLAAGMTVIGWPEASRPDMSFGAGALVAPPHDLARLLAGLL</sequence>
<gene>
    <name evidence="6" type="ORF">GCM10009107_17630</name>
</gene>
<evidence type="ECO:0000313" key="6">
    <source>
        <dbReference type="EMBL" id="GAA0748317.1"/>
    </source>
</evidence>
<dbReference type="NCBIfam" id="TIGR01509">
    <property type="entry name" value="HAD-SF-IA-v3"/>
    <property type="match status" value="1"/>
</dbReference>
<dbReference type="PANTHER" id="PTHR46193">
    <property type="entry name" value="6-PHOSPHOGLUCONATE PHOSPHATASE"/>
    <property type="match status" value="1"/>
</dbReference>
<comment type="similarity">
    <text evidence="2">Belongs to the HAD-like hydrolase superfamily. CbbY/CbbZ/Gph/YieH family.</text>
</comment>
<accession>A0ABP3V9S3</accession>
<evidence type="ECO:0000256" key="4">
    <source>
        <dbReference type="ARBA" id="ARBA00022842"/>
    </source>
</evidence>
<dbReference type="EMBL" id="BAAAEW010000008">
    <property type="protein sequence ID" value="GAA0748317.1"/>
    <property type="molecule type" value="Genomic_DNA"/>
</dbReference>
<name>A0ABP3V9S3_9BURK</name>
<dbReference type="Proteomes" id="UP001500279">
    <property type="component" value="Unassembled WGS sequence"/>
</dbReference>
<keyword evidence="5" id="KW-0119">Carbohydrate metabolism</keyword>
<evidence type="ECO:0000256" key="5">
    <source>
        <dbReference type="ARBA" id="ARBA00023277"/>
    </source>
</evidence>
<keyword evidence="7" id="KW-1185">Reference proteome</keyword>
<dbReference type="SFLD" id="SFLDS00003">
    <property type="entry name" value="Haloacid_Dehalogenase"/>
    <property type="match status" value="1"/>
</dbReference>
<dbReference type="PANTHER" id="PTHR46193:SF18">
    <property type="entry name" value="HEXITOL PHOSPHATASE B"/>
    <property type="match status" value="1"/>
</dbReference>
<dbReference type="InterPro" id="IPR036412">
    <property type="entry name" value="HAD-like_sf"/>
</dbReference>
<dbReference type="Gene3D" id="1.10.150.240">
    <property type="entry name" value="Putative phosphatase, domain 2"/>
    <property type="match status" value="1"/>
</dbReference>
<dbReference type="InterPro" id="IPR041492">
    <property type="entry name" value="HAD_2"/>
</dbReference>
<dbReference type="InterPro" id="IPR006439">
    <property type="entry name" value="HAD-SF_hydro_IA"/>
</dbReference>